<dbReference type="KEGG" id="npz:ACX27_17445"/>
<evidence type="ECO:0000256" key="1">
    <source>
        <dbReference type="ARBA" id="ARBA00022598"/>
    </source>
</evidence>
<keyword evidence="4" id="KW-1185">Reference proteome</keyword>
<organism evidence="3 4">
    <name type="scientific">Nostoc piscinale CENA21</name>
    <dbReference type="NCBI Taxonomy" id="224013"/>
    <lineage>
        <taxon>Bacteria</taxon>
        <taxon>Bacillati</taxon>
        <taxon>Cyanobacteriota</taxon>
        <taxon>Cyanophyceae</taxon>
        <taxon>Nostocales</taxon>
        <taxon>Nostocaceae</taxon>
        <taxon>Nostoc</taxon>
    </lineage>
</organism>
<dbReference type="AlphaFoldDB" id="A0A0M5MHD5"/>
<feature type="domain" description="BPL/LPL catalytic" evidence="2">
    <location>
        <begin position="17"/>
        <end position="199"/>
    </location>
</feature>
<reference evidence="4" key="1">
    <citation type="submission" date="2015-07" db="EMBL/GenBank/DDBJ databases">
        <title>Genome Of Nitrogen-Fixing Cyanobacterium Nostoc piscinale CENA21 From Solimoes/Amazon River Floodplain Sediments And Comparative Genomics To Uncover Biosynthetic Natural Products Potential.</title>
        <authorList>
            <person name="Leao T.F."/>
            <person name="Leao P.N."/>
            <person name="Guimaraes P.I."/>
            <person name="de Melo A.G.C."/>
            <person name="Ramos R.T.J."/>
            <person name="Silva A."/>
            <person name="Fiore M.F."/>
            <person name="Schneider M.P.C."/>
        </authorList>
    </citation>
    <scope>NUCLEOTIDE SEQUENCE [LARGE SCALE GENOMIC DNA]</scope>
    <source>
        <strain evidence="4">CENA21</strain>
    </source>
</reference>
<reference evidence="3 4" key="2">
    <citation type="journal article" date="2016" name="Genome Announc.">
        <title>Draft Genome Sequence of the N2-Fixing Cyanobacterium Nostoc piscinale CENA21, Isolated from the Brazilian Amazon Floodplain.</title>
        <authorList>
            <person name="Leao T."/>
            <person name="Guimaraes P.I."/>
            <person name="de Melo A.G."/>
            <person name="Ramos R.T."/>
            <person name="Leao P.N."/>
            <person name="Silva A."/>
            <person name="Fiore M.F."/>
            <person name="Schneider M.P."/>
        </authorList>
    </citation>
    <scope>NUCLEOTIDE SEQUENCE [LARGE SCALE GENOMIC DNA]</scope>
    <source>
        <strain evidence="3 4">CENA21</strain>
    </source>
</reference>
<dbReference type="Pfam" id="PF03099">
    <property type="entry name" value="BPL_LplA_LipB"/>
    <property type="match status" value="1"/>
</dbReference>
<dbReference type="RefSeq" id="WP_062294735.1">
    <property type="nucleotide sequence ID" value="NZ_CP012036.1"/>
</dbReference>
<keyword evidence="1 3" id="KW-0436">Ligase</keyword>
<dbReference type="NCBIfam" id="TIGR00121">
    <property type="entry name" value="birA_ligase"/>
    <property type="match status" value="1"/>
</dbReference>
<dbReference type="InterPro" id="IPR045864">
    <property type="entry name" value="aa-tRNA-synth_II/BPL/LPL"/>
</dbReference>
<dbReference type="InterPro" id="IPR004408">
    <property type="entry name" value="Biotin_CoA_COase_ligase"/>
</dbReference>
<dbReference type="OrthoDB" id="9807064at2"/>
<dbReference type="GO" id="GO:0005737">
    <property type="term" value="C:cytoplasm"/>
    <property type="evidence" value="ECO:0007669"/>
    <property type="project" value="TreeGrafter"/>
</dbReference>
<proteinExistence type="predicted"/>
<evidence type="ECO:0000313" key="4">
    <source>
        <dbReference type="Proteomes" id="UP000062645"/>
    </source>
</evidence>
<dbReference type="GO" id="GO:0004077">
    <property type="term" value="F:biotin--[biotin carboxyl-carrier protein] ligase activity"/>
    <property type="evidence" value="ECO:0007669"/>
    <property type="project" value="InterPro"/>
</dbReference>
<dbReference type="InterPro" id="IPR004143">
    <property type="entry name" value="BPL_LPL_catalytic"/>
</dbReference>
<protein>
    <submittedName>
        <fullName evidence="3">Biotin--acetyl-CoA-carboxylase ligase</fullName>
    </submittedName>
</protein>
<dbReference type="Proteomes" id="UP000062645">
    <property type="component" value="Chromosome"/>
</dbReference>
<dbReference type="Gene3D" id="3.30.930.10">
    <property type="entry name" value="Bira Bifunctional Protein, Domain 2"/>
    <property type="match status" value="1"/>
</dbReference>
<dbReference type="PATRIC" id="fig|224013.5.peg.4177"/>
<dbReference type="CDD" id="cd16442">
    <property type="entry name" value="BPL"/>
    <property type="match status" value="1"/>
</dbReference>
<dbReference type="STRING" id="224013.ACX27_17445"/>
<dbReference type="PROSITE" id="PS51733">
    <property type="entry name" value="BPL_LPL_CATALYTIC"/>
    <property type="match status" value="1"/>
</dbReference>
<accession>A0A0M5MHD5</accession>
<dbReference type="PANTHER" id="PTHR12835">
    <property type="entry name" value="BIOTIN PROTEIN LIGASE"/>
    <property type="match status" value="1"/>
</dbReference>
<evidence type="ECO:0000313" key="3">
    <source>
        <dbReference type="EMBL" id="ALF54218.1"/>
    </source>
</evidence>
<dbReference type="EMBL" id="CP012036">
    <property type="protein sequence ID" value="ALF54218.1"/>
    <property type="molecule type" value="Genomic_DNA"/>
</dbReference>
<evidence type="ECO:0000259" key="2">
    <source>
        <dbReference type="PROSITE" id="PS51733"/>
    </source>
</evidence>
<sequence>MSVEFDRQKLELALQSGRNGENSSFSLHIFDHLASTNQTLWNLLAQGAESWSVVIAQQQTAGRGQWGRQWISHPGGLYLSVAIAPKLEASASYQLTLASAWGIANQLRCYGVDVGIKWPNDLVLNGRKLGGILTETKINHGYIHQAVIGVGINWTNPVPETGINLEMWQAYYATKPISCLETLTSVVLRGIESGMECLVKEGINILLSRYLELLTNVGDEVYINDLAGTVVGVTSQGELRVSLETYDTTDIKTTELYIEPGTISLGYRKSSVPL</sequence>
<dbReference type="PANTHER" id="PTHR12835:SF5">
    <property type="entry name" value="BIOTIN--PROTEIN LIGASE"/>
    <property type="match status" value="1"/>
</dbReference>
<name>A0A0M5MHD5_9NOSO</name>
<gene>
    <name evidence="3" type="ORF">ACX27_17445</name>
</gene>
<dbReference type="SUPFAM" id="SSF55681">
    <property type="entry name" value="Class II aaRS and biotin synthetases"/>
    <property type="match status" value="1"/>
</dbReference>